<dbReference type="Proteomes" id="UP001242313">
    <property type="component" value="Unassembled WGS sequence"/>
</dbReference>
<feature type="domain" description="Histidine kinase" evidence="10">
    <location>
        <begin position="107"/>
        <end position="316"/>
    </location>
</feature>
<keyword evidence="9" id="KW-0175">Coiled coil</keyword>
<evidence type="ECO:0000256" key="6">
    <source>
        <dbReference type="ARBA" id="ARBA00022777"/>
    </source>
</evidence>
<dbReference type="RefSeq" id="WP_052806938.1">
    <property type="nucleotide sequence ID" value="NZ_JAUSUN010000006.1"/>
</dbReference>
<name>A0ABU0FTM9_9BACI</name>
<dbReference type="InterPro" id="IPR003661">
    <property type="entry name" value="HisK_dim/P_dom"/>
</dbReference>
<dbReference type="InterPro" id="IPR004358">
    <property type="entry name" value="Sig_transdc_His_kin-like_C"/>
</dbReference>
<accession>A0ABU0FTM9</accession>
<keyword evidence="5" id="KW-0547">Nucleotide-binding</keyword>
<dbReference type="InterPro" id="IPR003594">
    <property type="entry name" value="HATPase_dom"/>
</dbReference>
<keyword evidence="3" id="KW-0597">Phosphoprotein</keyword>
<evidence type="ECO:0000256" key="8">
    <source>
        <dbReference type="ARBA" id="ARBA00023012"/>
    </source>
</evidence>
<dbReference type="SUPFAM" id="SSF47384">
    <property type="entry name" value="Homodimeric domain of signal transducing histidine kinase"/>
    <property type="match status" value="1"/>
</dbReference>
<evidence type="ECO:0000259" key="10">
    <source>
        <dbReference type="PROSITE" id="PS50109"/>
    </source>
</evidence>
<dbReference type="SMART" id="SM00388">
    <property type="entry name" value="HisKA"/>
    <property type="match status" value="1"/>
</dbReference>
<comment type="catalytic activity">
    <reaction evidence="1">
        <text>ATP + protein L-histidine = ADP + protein N-phospho-L-histidine.</text>
        <dbReference type="EC" id="2.7.13.3"/>
    </reaction>
</comment>
<dbReference type="PROSITE" id="PS50109">
    <property type="entry name" value="HIS_KIN"/>
    <property type="match status" value="1"/>
</dbReference>
<gene>
    <name evidence="11" type="ORF">J2S25_001363</name>
</gene>
<dbReference type="InterPro" id="IPR005467">
    <property type="entry name" value="His_kinase_dom"/>
</dbReference>
<evidence type="ECO:0000256" key="2">
    <source>
        <dbReference type="ARBA" id="ARBA00012438"/>
    </source>
</evidence>
<dbReference type="Pfam" id="PF00512">
    <property type="entry name" value="HisKA"/>
    <property type="match status" value="1"/>
</dbReference>
<evidence type="ECO:0000256" key="7">
    <source>
        <dbReference type="ARBA" id="ARBA00022840"/>
    </source>
</evidence>
<keyword evidence="6 11" id="KW-0418">Kinase</keyword>
<dbReference type="PANTHER" id="PTHR43065:SF10">
    <property type="entry name" value="PEROXIDE STRESS-ACTIVATED HISTIDINE KINASE MAK3"/>
    <property type="match status" value="1"/>
</dbReference>
<dbReference type="EMBL" id="JAUSUN010000006">
    <property type="protein sequence ID" value="MDQ0413160.1"/>
    <property type="molecule type" value="Genomic_DNA"/>
</dbReference>
<comment type="caution">
    <text evidence="11">The sequence shown here is derived from an EMBL/GenBank/DDBJ whole genome shotgun (WGS) entry which is preliminary data.</text>
</comment>
<dbReference type="InterPro" id="IPR036890">
    <property type="entry name" value="HATPase_C_sf"/>
</dbReference>
<dbReference type="PANTHER" id="PTHR43065">
    <property type="entry name" value="SENSOR HISTIDINE KINASE"/>
    <property type="match status" value="1"/>
</dbReference>
<dbReference type="PRINTS" id="PR00344">
    <property type="entry name" value="BCTRLSENSOR"/>
</dbReference>
<evidence type="ECO:0000313" key="12">
    <source>
        <dbReference type="Proteomes" id="UP001242313"/>
    </source>
</evidence>
<dbReference type="CDD" id="cd00082">
    <property type="entry name" value="HisKA"/>
    <property type="match status" value="1"/>
</dbReference>
<dbReference type="InterPro" id="IPR036097">
    <property type="entry name" value="HisK_dim/P_sf"/>
</dbReference>
<evidence type="ECO:0000256" key="1">
    <source>
        <dbReference type="ARBA" id="ARBA00000085"/>
    </source>
</evidence>
<evidence type="ECO:0000256" key="3">
    <source>
        <dbReference type="ARBA" id="ARBA00022553"/>
    </source>
</evidence>
<keyword evidence="4" id="KW-0808">Transferase</keyword>
<dbReference type="SUPFAM" id="SSF55874">
    <property type="entry name" value="ATPase domain of HSP90 chaperone/DNA topoisomerase II/histidine kinase"/>
    <property type="match status" value="1"/>
</dbReference>
<proteinExistence type="predicted"/>
<sequence length="316" mass="35092">MKMNNPSSVYSFHPMVDHKTLFKTEFSFHTDSHTFPFEPILPYAKQSMQKDEVAIMMNKKKLELESVLQNLNQEILEKQQMVNALKEALTEVSRNYQSASLSLLSVGLAHEIRNPLTTIKGFIQLLKPDLQSAGKQELADVALEEINRANGLLTEFLSVLKPTPAGKKKLEINSLMKNMRDLFSSEAILKGVDLSVELAEEELFIMAEENTVKQVLVNLLKNALEAVEGSGRTDGSVKIIAGRKADYALIRVIDNGIGIDEWCIEKIFTPFFTTKAEGTGIGLAISKQLIENHGGEMSVVSEFSSTTFTISLPTLL</sequence>
<evidence type="ECO:0000313" key="11">
    <source>
        <dbReference type="EMBL" id="MDQ0413160.1"/>
    </source>
</evidence>
<keyword evidence="7" id="KW-0067">ATP-binding</keyword>
<dbReference type="Gene3D" id="3.30.565.10">
    <property type="entry name" value="Histidine kinase-like ATPase, C-terminal domain"/>
    <property type="match status" value="1"/>
</dbReference>
<dbReference type="SMART" id="SM00387">
    <property type="entry name" value="HATPase_c"/>
    <property type="match status" value="1"/>
</dbReference>
<keyword evidence="12" id="KW-1185">Reference proteome</keyword>
<evidence type="ECO:0000256" key="4">
    <source>
        <dbReference type="ARBA" id="ARBA00022679"/>
    </source>
</evidence>
<evidence type="ECO:0000256" key="9">
    <source>
        <dbReference type="SAM" id="Coils"/>
    </source>
</evidence>
<keyword evidence="8" id="KW-0902">Two-component regulatory system</keyword>
<dbReference type="Gene3D" id="1.10.287.130">
    <property type="match status" value="1"/>
</dbReference>
<dbReference type="EC" id="2.7.13.3" evidence="2"/>
<feature type="coiled-coil region" evidence="9">
    <location>
        <begin position="54"/>
        <end position="88"/>
    </location>
</feature>
<evidence type="ECO:0000256" key="5">
    <source>
        <dbReference type="ARBA" id="ARBA00022741"/>
    </source>
</evidence>
<dbReference type="Pfam" id="PF02518">
    <property type="entry name" value="HATPase_c"/>
    <property type="match status" value="1"/>
</dbReference>
<organism evidence="11 12">
    <name type="scientific">Mesobacillus stamsii</name>
    <dbReference type="NCBI Taxonomy" id="225347"/>
    <lineage>
        <taxon>Bacteria</taxon>
        <taxon>Bacillati</taxon>
        <taxon>Bacillota</taxon>
        <taxon>Bacilli</taxon>
        <taxon>Bacillales</taxon>
        <taxon>Bacillaceae</taxon>
        <taxon>Mesobacillus</taxon>
    </lineage>
</organism>
<protein>
    <recommendedName>
        <fullName evidence="2">histidine kinase</fullName>
        <ecNumber evidence="2">2.7.13.3</ecNumber>
    </recommendedName>
</protein>
<dbReference type="GO" id="GO:0016301">
    <property type="term" value="F:kinase activity"/>
    <property type="evidence" value="ECO:0007669"/>
    <property type="project" value="UniProtKB-KW"/>
</dbReference>
<reference evidence="11 12" key="1">
    <citation type="submission" date="2023-07" db="EMBL/GenBank/DDBJ databases">
        <title>Genomic Encyclopedia of Type Strains, Phase IV (KMG-IV): sequencing the most valuable type-strain genomes for metagenomic binning, comparative biology and taxonomic classification.</title>
        <authorList>
            <person name="Goeker M."/>
        </authorList>
    </citation>
    <scope>NUCLEOTIDE SEQUENCE [LARGE SCALE GENOMIC DNA]</scope>
    <source>
        <strain evidence="11 12">DSM 19598</strain>
    </source>
</reference>